<reference evidence="3" key="1">
    <citation type="submission" date="2016-10" db="EMBL/GenBank/DDBJ databases">
        <authorList>
            <person name="Varghese N."/>
            <person name="Submissions S."/>
        </authorList>
    </citation>
    <scope>NUCLEOTIDE SEQUENCE [LARGE SCALE GENOMIC DNA]</scope>
    <source>
        <strain evidence="3">DSM 241</strain>
    </source>
</reference>
<proteinExistence type="predicted"/>
<sequence length="111" mass="12963">MKEQIMSHKSVASSWEIMRELKKLEQLLAQQQQSQKPVLSVDECAQLLGLSVSYVYRLTSEKRIPHYKPHGKKVYFRREEIIEWALSNKVTPDGEIADCIRTHARRARRGV</sequence>
<evidence type="ECO:0000313" key="3">
    <source>
        <dbReference type="Proteomes" id="UP000199256"/>
    </source>
</evidence>
<name>A0A1H7QAR2_9GAMM</name>
<dbReference type="EMBL" id="FOAA01000016">
    <property type="protein sequence ID" value="SEL44377.1"/>
    <property type="molecule type" value="Genomic_DNA"/>
</dbReference>
<dbReference type="OrthoDB" id="597977at2"/>
<dbReference type="AlphaFoldDB" id="A0A1H7QAR2"/>
<accession>A0A1H7QAR2</accession>
<evidence type="ECO:0000259" key="1">
    <source>
        <dbReference type="Pfam" id="PF12728"/>
    </source>
</evidence>
<dbReference type="InterPro" id="IPR041657">
    <property type="entry name" value="HTH_17"/>
</dbReference>
<gene>
    <name evidence="2" type="ORF">SAMN05444515_11669</name>
</gene>
<dbReference type="NCBIfam" id="TIGR01764">
    <property type="entry name" value="excise"/>
    <property type="match status" value="1"/>
</dbReference>
<dbReference type="SUPFAM" id="SSF46955">
    <property type="entry name" value="Putative DNA-binding domain"/>
    <property type="match status" value="1"/>
</dbReference>
<dbReference type="Proteomes" id="UP000199256">
    <property type="component" value="Unassembled WGS sequence"/>
</dbReference>
<dbReference type="RefSeq" id="WP_090255013.1">
    <property type="nucleotide sequence ID" value="NZ_FOAA01000016.1"/>
</dbReference>
<protein>
    <submittedName>
        <fullName evidence="2">DNA binding domain-containing protein, excisionase family</fullName>
    </submittedName>
</protein>
<dbReference type="GO" id="GO:0003677">
    <property type="term" value="F:DNA binding"/>
    <property type="evidence" value="ECO:0007669"/>
    <property type="project" value="InterPro"/>
</dbReference>
<organism evidence="2 3">
    <name type="scientific">Ectothiorhodospira marina</name>
    <dbReference type="NCBI Taxonomy" id="1396821"/>
    <lineage>
        <taxon>Bacteria</taxon>
        <taxon>Pseudomonadati</taxon>
        <taxon>Pseudomonadota</taxon>
        <taxon>Gammaproteobacteria</taxon>
        <taxon>Chromatiales</taxon>
        <taxon>Ectothiorhodospiraceae</taxon>
        <taxon>Ectothiorhodospira</taxon>
    </lineage>
</organism>
<dbReference type="STRING" id="1396821.SAMN05444515_11669"/>
<keyword evidence="3" id="KW-1185">Reference proteome</keyword>
<dbReference type="Pfam" id="PF12728">
    <property type="entry name" value="HTH_17"/>
    <property type="match status" value="1"/>
</dbReference>
<dbReference type="InterPro" id="IPR009061">
    <property type="entry name" value="DNA-bd_dom_put_sf"/>
</dbReference>
<dbReference type="InterPro" id="IPR010093">
    <property type="entry name" value="SinI_DNA-bd"/>
</dbReference>
<evidence type="ECO:0000313" key="2">
    <source>
        <dbReference type="EMBL" id="SEL44377.1"/>
    </source>
</evidence>
<feature type="domain" description="Helix-turn-helix" evidence="1">
    <location>
        <begin position="38"/>
        <end position="88"/>
    </location>
</feature>